<sequence length="408" mass="45234">MNLCRLARRVLRLRAGMKLFETYIVRRAGMMFLVALLPVLAIIWTTQVLQRINLVTDSGQSMGSFAKLATLILPTIIPIVLPFALVIGITQTLTQMNSDSELTVMEAAGAKRSIIIRPIMVLAITISAFSFFVDNVVEPKARVVARQMVAEAYADLLSTVIEEKNFRRIEDGLYVQISQRLSGRILKGLFVVDSRDPAFDLIYYAKEGAVDASGTSLLMKDGEVHRKTADGSVSVIKFDSYSFDLSDMTQSRGQATLRASDRSLAFLFNPDPNDPDVKARPGNYRSELHRRLNEWALPAIFALISLVIAGDARSHREARLHPMVSALTIAFALRWADFYAANQIDSNPRFVGVLYAINIISAVVAIALLLRNRKMTVPLTIRNRLSSWRQRIQDRLPTAPGGPNGSGA</sequence>
<organism evidence="7 8">
    <name type="scientific">Rhizobium freirei PRF 81</name>
    <dbReference type="NCBI Taxonomy" id="363754"/>
    <lineage>
        <taxon>Bacteria</taxon>
        <taxon>Pseudomonadati</taxon>
        <taxon>Pseudomonadota</taxon>
        <taxon>Alphaproteobacteria</taxon>
        <taxon>Hyphomicrobiales</taxon>
        <taxon>Rhizobiaceae</taxon>
        <taxon>Rhizobium/Agrobacterium group</taxon>
        <taxon>Rhizobium</taxon>
    </lineage>
</organism>
<dbReference type="STRING" id="363754.RHSP_18482"/>
<evidence type="ECO:0000313" key="8">
    <source>
        <dbReference type="Proteomes" id="UP000012429"/>
    </source>
</evidence>
<evidence type="ECO:0000313" key="7">
    <source>
        <dbReference type="EMBL" id="ENN85814.1"/>
    </source>
</evidence>
<proteinExistence type="predicted"/>
<dbReference type="AlphaFoldDB" id="N6TZG4"/>
<keyword evidence="5 6" id="KW-0472">Membrane</keyword>
<dbReference type="GO" id="GO:0015920">
    <property type="term" value="P:lipopolysaccharide transport"/>
    <property type="evidence" value="ECO:0007669"/>
    <property type="project" value="TreeGrafter"/>
</dbReference>
<dbReference type="InterPro" id="IPR005495">
    <property type="entry name" value="LptG/LptF_permease"/>
</dbReference>
<accession>N6TZG4</accession>
<comment type="subcellular location">
    <subcellularLocation>
        <location evidence="1">Cell membrane</location>
        <topology evidence="1">Multi-pass membrane protein</topology>
    </subcellularLocation>
</comment>
<dbReference type="Proteomes" id="UP000012429">
    <property type="component" value="Unassembled WGS sequence"/>
</dbReference>
<evidence type="ECO:0000256" key="5">
    <source>
        <dbReference type="ARBA" id="ARBA00023136"/>
    </source>
</evidence>
<keyword evidence="8" id="KW-1185">Reference proteome</keyword>
<dbReference type="EMBL" id="AQHN01000077">
    <property type="protein sequence ID" value="ENN85814.1"/>
    <property type="molecule type" value="Genomic_DNA"/>
</dbReference>
<evidence type="ECO:0000256" key="3">
    <source>
        <dbReference type="ARBA" id="ARBA00022692"/>
    </source>
</evidence>
<comment type="caution">
    <text evidence="7">The sequence shown here is derived from an EMBL/GenBank/DDBJ whole genome shotgun (WGS) entry which is preliminary data.</text>
</comment>
<feature type="transmembrane region" description="Helical" evidence="6">
    <location>
        <begin position="72"/>
        <end position="93"/>
    </location>
</feature>
<evidence type="ECO:0000256" key="6">
    <source>
        <dbReference type="SAM" id="Phobius"/>
    </source>
</evidence>
<dbReference type="Pfam" id="PF03739">
    <property type="entry name" value="LptF_LptG"/>
    <property type="match status" value="1"/>
</dbReference>
<evidence type="ECO:0000256" key="1">
    <source>
        <dbReference type="ARBA" id="ARBA00004651"/>
    </source>
</evidence>
<keyword evidence="4 6" id="KW-1133">Transmembrane helix</keyword>
<feature type="transmembrane region" description="Helical" evidence="6">
    <location>
        <begin position="350"/>
        <end position="370"/>
    </location>
</feature>
<dbReference type="PANTHER" id="PTHR33529">
    <property type="entry name" value="SLR0882 PROTEIN-RELATED"/>
    <property type="match status" value="1"/>
</dbReference>
<reference evidence="7 8" key="1">
    <citation type="journal article" date="2012" name="BMC Genomics">
        <title>Genomic basis of broad host range and environmental adaptability of Rhizobium tropici CIAT 899 and Rhizobium sp. PRF 81 which are used in inoculants for common bean (Phaseolus vulgaris L.).</title>
        <authorList>
            <person name="Ormeno-Orrillo E."/>
            <person name="Menna P."/>
            <person name="Almeida L.G."/>
            <person name="Ollero F.J."/>
            <person name="Nicolas M.F."/>
            <person name="Pains Rodrigues E."/>
            <person name="Shigueyoshi Nakatani A."/>
            <person name="Silva Batista J.S."/>
            <person name="Oliveira Chueire L.M."/>
            <person name="Souza R.C."/>
            <person name="Ribeiro Vasconcelos A.T."/>
            <person name="Megias M."/>
            <person name="Hungria M."/>
            <person name="Martinez-Romero E."/>
        </authorList>
    </citation>
    <scope>NUCLEOTIDE SEQUENCE [LARGE SCALE GENOMIC DNA]</scope>
    <source>
        <strain evidence="7 8">PRF 81</strain>
    </source>
</reference>
<feature type="transmembrane region" description="Helical" evidence="6">
    <location>
        <begin position="114"/>
        <end position="133"/>
    </location>
</feature>
<dbReference type="PANTHER" id="PTHR33529:SF6">
    <property type="entry name" value="YJGP_YJGQ FAMILY PERMEASE"/>
    <property type="match status" value="1"/>
</dbReference>
<protein>
    <submittedName>
        <fullName evidence="7">Lipopolysaccharide export system permease protein lptF</fullName>
    </submittedName>
</protein>
<keyword evidence="2" id="KW-1003">Cell membrane</keyword>
<keyword evidence="3 6" id="KW-0812">Transmembrane</keyword>
<name>N6TZG4_9HYPH</name>
<dbReference type="PATRIC" id="fig|363754.4.peg.4349"/>
<gene>
    <name evidence="7" type="primary">lptF</name>
    <name evidence="7" type="ORF">RHSP_18482</name>
</gene>
<evidence type="ECO:0000256" key="2">
    <source>
        <dbReference type="ARBA" id="ARBA00022475"/>
    </source>
</evidence>
<evidence type="ECO:0000256" key="4">
    <source>
        <dbReference type="ARBA" id="ARBA00022989"/>
    </source>
</evidence>
<dbReference type="GO" id="GO:0043190">
    <property type="term" value="C:ATP-binding cassette (ABC) transporter complex"/>
    <property type="evidence" value="ECO:0007669"/>
    <property type="project" value="TreeGrafter"/>
</dbReference>